<evidence type="ECO:0000256" key="6">
    <source>
        <dbReference type="ARBA" id="ARBA00023274"/>
    </source>
</evidence>
<evidence type="ECO:0000256" key="2">
    <source>
        <dbReference type="ARBA" id="ARBA00007465"/>
    </source>
</evidence>
<dbReference type="PANTHER" id="PTHR11831:SF1">
    <property type="entry name" value="U3 SMALL NUCLEOLAR RIBONUCLEOPROTEIN PROTEIN IMP3"/>
    <property type="match status" value="1"/>
</dbReference>
<evidence type="ECO:0000256" key="4">
    <source>
        <dbReference type="ARBA" id="ARBA00022884"/>
    </source>
</evidence>
<dbReference type="Pfam" id="PF00163">
    <property type="entry name" value="Ribosomal_S4"/>
    <property type="match status" value="1"/>
</dbReference>
<dbReference type="InterPro" id="IPR022801">
    <property type="entry name" value="Ribosomal_uS4"/>
</dbReference>
<dbReference type="GO" id="GO:0032040">
    <property type="term" value="C:small-subunit processome"/>
    <property type="evidence" value="ECO:0007669"/>
    <property type="project" value="TreeGrafter"/>
</dbReference>
<reference evidence="14" key="1">
    <citation type="submission" date="2016-11" db="UniProtKB">
        <authorList>
            <consortium name="WormBaseParasite"/>
        </authorList>
    </citation>
    <scope>IDENTIFICATION</scope>
    <source>
        <strain evidence="14">pt0022</strain>
    </source>
</reference>
<dbReference type="FunFam" id="3.10.290.10:FF:000006">
    <property type="entry name" value="U3 small nucleolar ribonucleoprotein IMP3"/>
    <property type="match status" value="1"/>
</dbReference>
<feature type="region of interest" description="Disordered" evidence="11">
    <location>
        <begin position="1"/>
        <end position="21"/>
    </location>
</feature>
<proteinExistence type="inferred from homology"/>
<feature type="coiled-coil region" evidence="10">
    <location>
        <begin position="41"/>
        <end position="68"/>
    </location>
</feature>
<dbReference type="InterPro" id="IPR002942">
    <property type="entry name" value="S4_RNA-bd"/>
</dbReference>
<evidence type="ECO:0000256" key="5">
    <source>
        <dbReference type="ARBA" id="ARBA00023242"/>
    </source>
</evidence>
<dbReference type="PROSITE" id="PS50889">
    <property type="entry name" value="S4"/>
    <property type="match status" value="1"/>
</dbReference>
<comment type="similarity">
    <text evidence="2">Belongs to the universal ribosomal protein uS4 family.</text>
</comment>
<dbReference type="InterPro" id="IPR001912">
    <property type="entry name" value="Ribosomal_uS4_N"/>
</dbReference>
<organism evidence="14">
    <name type="scientific">Wuchereria bancrofti</name>
    <dbReference type="NCBI Taxonomy" id="6293"/>
    <lineage>
        <taxon>Eukaryota</taxon>
        <taxon>Metazoa</taxon>
        <taxon>Ecdysozoa</taxon>
        <taxon>Nematoda</taxon>
        <taxon>Chromadorea</taxon>
        <taxon>Rhabditida</taxon>
        <taxon>Spirurina</taxon>
        <taxon>Spiruromorpha</taxon>
        <taxon>Filarioidea</taxon>
        <taxon>Onchocercidae</taxon>
        <taxon>Wuchereria</taxon>
    </lineage>
</organism>
<evidence type="ECO:0000256" key="11">
    <source>
        <dbReference type="SAM" id="MobiDB-lite"/>
    </source>
</evidence>
<sequence length="541" mass="63316">MDTEDKVTVSSGDGPELEQGSESILSVGRCAQAMGDTLQKYEEVKKRIAELDQLAMQANAEMNELISLNYLFQLSFGMRLQAEMDKCATERRNFPLHITLKRQKLTSGTSLLIIQLQNSSPFEMTEWHLALTTSSYQISNVERKDKIFTKVIPIKRLSQHSEFTYEVFCTRNLPISLFFRVHLFKCIRFSENREPRAFRIALEPIYLTHWDTITITEVLESTITRLVQYARIDEEQKITLPEALVYLLCNEKQTETVLLSWIISRVIDGCDSVNCVILDDANVRWPFSLQVKKRGLNYDVILRMKDAKMRCILIDELKIRILIRMRYIWKELKEKEDCELLVDNKSLSDCFTSLIVKYKQMVRKLKFHEKKLLKKVDFISWELDNNIREAKILRKYHIKKRQHYSVYNTLAANIREIALKLKELPLNDPFRLKTVREFLEKLYAVGLIPTADTLERASKISASSFCRRRLPVVMKRLEMAETVQNASDLVEQGHVRVGIELVTDPAFLVTRNLQDCITWTKDSKIRKHILNYNNERDDFLL</sequence>
<comment type="subcellular location">
    <subcellularLocation>
        <location evidence="1">Nucleus</location>
        <location evidence="1">Nucleolus</location>
    </subcellularLocation>
</comment>
<evidence type="ECO:0000256" key="10">
    <source>
        <dbReference type="SAM" id="Coils"/>
    </source>
</evidence>
<keyword evidence="10" id="KW-0175">Coiled coil</keyword>
<dbReference type="GO" id="GO:0030515">
    <property type="term" value="F:snoRNA binding"/>
    <property type="evidence" value="ECO:0007669"/>
    <property type="project" value="TreeGrafter"/>
</dbReference>
<evidence type="ECO:0000313" key="14">
    <source>
        <dbReference type="WBParaSite" id="maker-PairedContig_2149-snap-gene-0.13-mRNA-1"/>
    </source>
</evidence>
<evidence type="ECO:0000259" key="12">
    <source>
        <dbReference type="SMART" id="SM00363"/>
    </source>
</evidence>
<dbReference type="InterPro" id="IPR036986">
    <property type="entry name" value="S4_RNA-bd_sf"/>
</dbReference>
<name>A0A1I8EJ91_WUCBA</name>
<evidence type="ECO:0000256" key="8">
    <source>
        <dbReference type="ARBA" id="ARBA00072223"/>
    </source>
</evidence>
<keyword evidence="5" id="KW-0539">Nucleus</keyword>
<dbReference type="SMART" id="SM01390">
    <property type="entry name" value="Ribosomal_S4"/>
    <property type="match status" value="1"/>
</dbReference>
<feature type="domain" description="Small ribosomal subunit protein uS4 N-terminal" evidence="13">
    <location>
        <begin position="364"/>
        <end position="467"/>
    </location>
</feature>
<dbReference type="GO" id="GO:0042274">
    <property type="term" value="P:ribosomal small subunit biogenesis"/>
    <property type="evidence" value="ECO:0007669"/>
    <property type="project" value="TreeGrafter"/>
</dbReference>
<evidence type="ECO:0000256" key="3">
    <source>
        <dbReference type="ARBA" id="ARBA00022517"/>
    </source>
</evidence>
<keyword evidence="3" id="KW-0690">Ribosome biogenesis</keyword>
<dbReference type="GO" id="GO:0019843">
    <property type="term" value="F:rRNA binding"/>
    <property type="evidence" value="ECO:0007669"/>
    <property type="project" value="InterPro"/>
</dbReference>
<evidence type="ECO:0000256" key="9">
    <source>
        <dbReference type="PROSITE-ProRule" id="PRU00182"/>
    </source>
</evidence>
<dbReference type="STRING" id="6293.A0A1I8EJ91"/>
<protein>
    <recommendedName>
        <fullName evidence="7">U3 small nucleolar ribonucleoprotein protein IMP3</fullName>
    </recommendedName>
    <alternativeName>
        <fullName evidence="8">U3 small nucleolar ribonucleoprotein protein imp3</fullName>
    </alternativeName>
</protein>
<accession>A0A1I8EJ91</accession>
<dbReference type="Gene3D" id="3.10.290.10">
    <property type="entry name" value="RNA-binding S4 domain"/>
    <property type="match status" value="1"/>
</dbReference>
<evidence type="ECO:0000259" key="13">
    <source>
        <dbReference type="SMART" id="SM01390"/>
    </source>
</evidence>
<dbReference type="SUPFAM" id="SSF55174">
    <property type="entry name" value="Alpha-L RNA-binding motif"/>
    <property type="match status" value="1"/>
</dbReference>
<keyword evidence="6" id="KW-0687">Ribonucleoprotein</keyword>
<feature type="domain" description="RNA-binding S4" evidence="12">
    <location>
        <begin position="468"/>
        <end position="534"/>
    </location>
</feature>
<evidence type="ECO:0000256" key="7">
    <source>
        <dbReference type="ARBA" id="ARBA00069727"/>
    </source>
</evidence>
<keyword evidence="4 9" id="KW-0694">RNA-binding</keyword>
<dbReference type="AlphaFoldDB" id="A0A1I8EJ91"/>
<dbReference type="Pfam" id="PF01479">
    <property type="entry name" value="S4"/>
    <property type="match status" value="1"/>
</dbReference>
<dbReference type="WBParaSite" id="maker-PairedContig_2149-snap-gene-0.13-mRNA-1">
    <property type="protein sequence ID" value="maker-PairedContig_2149-snap-gene-0.13-mRNA-1"/>
    <property type="gene ID" value="maker-PairedContig_2149-snap-gene-0.13"/>
</dbReference>
<evidence type="ECO:0000256" key="1">
    <source>
        <dbReference type="ARBA" id="ARBA00004604"/>
    </source>
</evidence>
<dbReference type="PANTHER" id="PTHR11831">
    <property type="entry name" value="30S 40S RIBOSOMAL PROTEIN"/>
    <property type="match status" value="1"/>
</dbReference>
<dbReference type="CDD" id="cd00165">
    <property type="entry name" value="S4"/>
    <property type="match status" value="1"/>
</dbReference>
<dbReference type="GO" id="GO:0034457">
    <property type="term" value="C:Mpp10 complex"/>
    <property type="evidence" value="ECO:0007669"/>
    <property type="project" value="TreeGrafter"/>
</dbReference>
<dbReference type="GO" id="GO:0006364">
    <property type="term" value="P:rRNA processing"/>
    <property type="evidence" value="ECO:0007669"/>
    <property type="project" value="TreeGrafter"/>
</dbReference>
<dbReference type="SMART" id="SM00363">
    <property type="entry name" value="S4"/>
    <property type="match status" value="1"/>
</dbReference>